<dbReference type="InterPro" id="IPR008754">
    <property type="entry name" value="Peptidase_M43"/>
</dbReference>
<evidence type="ECO:0000313" key="10">
    <source>
        <dbReference type="EMBL" id="KAJ3499874.1"/>
    </source>
</evidence>
<dbReference type="Proteomes" id="UP001148786">
    <property type="component" value="Unassembled WGS sequence"/>
</dbReference>
<keyword evidence="2" id="KW-0645">Protease</keyword>
<keyword evidence="11" id="KW-1185">Reference proteome</keyword>
<keyword evidence="4 9" id="KW-0732">Signal</keyword>
<evidence type="ECO:0000313" key="11">
    <source>
        <dbReference type="Proteomes" id="UP001148786"/>
    </source>
</evidence>
<dbReference type="SUPFAM" id="SSF55486">
    <property type="entry name" value="Metalloproteases ('zincins'), catalytic domain"/>
    <property type="match status" value="1"/>
</dbReference>
<evidence type="ECO:0000256" key="1">
    <source>
        <dbReference type="ARBA" id="ARBA00008721"/>
    </source>
</evidence>
<evidence type="ECO:0000256" key="9">
    <source>
        <dbReference type="SAM" id="SignalP"/>
    </source>
</evidence>
<dbReference type="Gene3D" id="3.40.390.10">
    <property type="entry name" value="Collagenase (Catalytic Domain)"/>
    <property type="match status" value="1"/>
</dbReference>
<evidence type="ECO:0000256" key="2">
    <source>
        <dbReference type="ARBA" id="ARBA00022670"/>
    </source>
</evidence>
<proteinExistence type="inferred from homology"/>
<evidence type="ECO:0000256" key="5">
    <source>
        <dbReference type="ARBA" id="ARBA00022801"/>
    </source>
</evidence>
<dbReference type="OrthoDB" id="536211at2759"/>
<dbReference type="InterPro" id="IPR024079">
    <property type="entry name" value="MetalloPept_cat_dom_sf"/>
</dbReference>
<feature type="signal peptide" evidence="9">
    <location>
        <begin position="1"/>
        <end position="21"/>
    </location>
</feature>
<evidence type="ECO:0000256" key="3">
    <source>
        <dbReference type="ARBA" id="ARBA00022723"/>
    </source>
</evidence>
<dbReference type="PANTHER" id="PTHR47466:SF1">
    <property type="entry name" value="METALLOPROTEASE MEP1 (AFU_ORTHOLOGUE AFUA_1G07730)-RELATED"/>
    <property type="match status" value="1"/>
</dbReference>
<organism evidence="10 11">
    <name type="scientific">Agrocybe chaxingu</name>
    <dbReference type="NCBI Taxonomy" id="84603"/>
    <lineage>
        <taxon>Eukaryota</taxon>
        <taxon>Fungi</taxon>
        <taxon>Dikarya</taxon>
        <taxon>Basidiomycota</taxon>
        <taxon>Agaricomycotina</taxon>
        <taxon>Agaricomycetes</taxon>
        <taxon>Agaricomycetidae</taxon>
        <taxon>Agaricales</taxon>
        <taxon>Agaricineae</taxon>
        <taxon>Strophariaceae</taxon>
        <taxon>Agrocybe</taxon>
    </lineage>
</organism>
<dbReference type="EMBL" id="JANKHO010001714">
    <property type="protein sequence ID" value="KAJ3499874.1"/>
    <property type="molecule type" value="Genomic_DNA"/>
</dbReference>
<evidence type="ECO:0000256" key="4">
    <source>
        <dbReference type="ARBA" id="ARBA00022729"/>
    </source>
</evidence>
<keyword evidence="8" id="KW-1015">Disulfide bond</keyword>
<dbReference type="GO" id="GO:0046872">
    <property type="term" value="F:metal ion binding"/>
    <property type="evidence" value="ECO:0007669"/>
    <property type="project" value="UniProtKB-KW"/>
</dbReference>
<keyword evidence="5" id="KW-0378">Hydrolase</keyword>
<gene>
    <name evidence="10" type="ORF">NLJ89_g10040</name>
</gene>
<keyword evidence="6" id="KW-0862">Zinc</keyword>
<keyword evidence="7" id="KW-0482">Metalloprotease</keyword>
<feature type="chain" id="PRO_5040749317" evidence="9">
    <location>
        <begin position="22"/>
        <end position="293"/>
    </location>
</feature>
<dbReference type="AlphaFoldDB" id="A0A9W8JPK4"/>
<evidence type="ECO:0000256" key="6">
    <source>
        <dbReference type="ARBA" id="ARBA00022833"/>
    </source>
</evidence>
<dbReference type="PANTHER" id="PTHR47466">
    <property type="match status" value="1"/>
</dbReference>
<keyword evidence="3" id="KW-0479">Metal-binding</keyword>
<sequence>MASTCCRVSLAFLALLSSALAATVISEPLTGRKCASELSESQLAAAQQHFTDHRKQWGGAALTQAAPINVYFHVVYKNETVEGDAFITDQMKVLNDDFSLSGLTFALRNVSRIENGGWFSKLGPYETEYMEVEMKTRHRVGGRLDLNVYTVGFEEGEAKFTLGYATFPFQYDSALPASAIDDGVIIHHASVPGGAFERYNLGRSLSDTSRALGWDYSTPSRAGVRSRGDYVADTPAELRPAFGCPDWNRDECPGEGPDPIHNFMDYTDDSCMTHFTPGQVERLRDQMATYRLI</sequence>
<accession>A0A9W8JPK4</accession>
<name>A0A9W8JPK4_9AGAR</name>
<dbReference type="CDD" id="cd04275">
    <property type="entry name" value="ZnMc_pappalysin_like"/>
    <property type="match status" value="1"/>
</dbReference>
<comment type="caution">
    <text evidence="10">The sequence shown here is derived from an EMBL/GenBank/DDBJ whole genome shotgun (WGS) entry which is preliminary data.</text>
</comment>
<dbReference type="GO" id="GO:0008237">
    <property type="term" value="F:metallopeptidase activity"/>
    <property type="evidence" value="ECO:0007669"/>
    <property type="project" value="UniProtKB-KW"/>
</dbReference>
<reference evidence="10" key="1">
    <citation type="submission" date="2022-07" db="EMBL/GenBank/DDBJ databases">
        <title>Genome Sequence of Agrocybe chaxingu.</title>
        <authorList>
            <person name="Buettner E."/>
        </authorList>
    </citation>
    <scope>NUCLEOTIDE SEQUENCE</scope>
    <source>
        <strain evidence="10">MP-N11</strain>
    </source>
</reference>
<protein>
    <submittedName>
        <fullName evidence="10">Uncharacterized protein</fullName>
    </submittedName>
</protein>
<evidence type="ECO:0000256" key="8">
    <source>
        <dbReference type="ARBA" id="ARBA00023157"/>
    </source>
</evidence>
<evidence type="ECO:0000256" key="7">
    <source>
        <dbReference type="ARBA" id="ARBA00023049"/>
    </source>
</evidence>
<dbReference type="GO" id="GO:0006508">
    <property type="term" value="P:proteolysis"/>
    <property type="evidence" value="ECO:0007669"/>
    <property type="project" value="UniProtKB-KW"/>
</dbReference>
<comment type="similarity">
    <text evidence="1">Belongs to the peptidase M43B family.</text>
</comment>